<evidence type="ECO:0000313" key="1">
    <source>
        <dbReference type="EMBL" id="EKN06517.1"/>
    </source>
</evidence>
<dbReference type="Proteomes" id="UP000001218">
    <property type="component" value="Unassembled WGS sequence"/>
</dbReference>
<gene>
    <name evidence="1" type="ORF">HMPREF1077_03323</name>
</gene>
<dbReference type="EMBL" id="AGZP01000030">
    <property type="protein sequence ID" value="EKN06517.1"/>
    <property type="molecule type" value="Genomic_DNA"/>
</dbReference>
<organism evidence="1 2">
    <name type="scientific">Parabacteroides johnsonii CL02T12C29</name>
    <dbReference type="NCBI Taxonomy" id="999419"/>
    <lineage>
        <taxon>Bacteria</taxon>
        <taxon>Pseudomonadati</taxon>
        <taxon>Bacteroidota</taxon>
        <taxon>Bacteroidia</taxon>
        <taxon>Bacteroidales</taxon>
        <taxon>Tannerellaceae</taxon>
        <taxon>Parabacteroides</taxon>
    </lineage>
</organism>
<proteinExistence type="predicted"/>
<dbReference type="AlphaFoldDB" id="K5Y0F9"/>
<dbReference type="HOGENOM" id="CLU_2992559_0_0_10"/>
<comment type="caution">
    <text evidence="1">The sequence shown here is derived from an EMBL/GenBank/DDBJ whole genome shotgun (WGS) entry which is preliminary data.</text>
</comment>
<protein>
    <submittedName>
        <fullName evidence="1">Uncharacterized protein</fullName>
    </submittedName>
</protein>
<evidence type="ECO:0000313" key="2">
    <source>
        <dbReference type="Proteomes" id="UP000001218"/>
    </source>
</evidence>
<name>K5Y0F9_9BACT</name>
<accession>K5Y0F9</accession>
<sequence>MSESVGAGFYSAQWKITSPYRIPMGRAEPCPYKYTMLINQTLYVPEIVLPPSPVQLV</sequence>
<reference evidence="1 2" key="1">
    <citation type="submission" date="2012-02" db="EMBL/GenBank/DDBJ databases">
        <title>The Genome Sequence of Parabacteroides johnsonii CL02T12C29.</title>
        <authorList>
            <consortium name="The Broad Institute Genome Sequencing Platform"/>
            <person name="Earl A."/>
            <person name="Ward D."/>
            <person name="Feldgarden M."/>
            <person name="Gevers D."/>
            <person name="Zitomersky N.L."/>
            <person name="Coyne M.J."/>
            <person name="Comstock L.E."/>
            <person name="Young S.K."/>
            <person name="Zeng Q."/>
            <person name="Gargeya S."/>
            <person name="Fitzgerald M."/>
            <person name="Haas B."/>
            <person name="Abouelleil A."/>
            <person name="Alvarado L."/>
            <person name="Arachchi H.M."/>
            <person name="Berlin A."/>
            <person name="Chapman S.B."/>
            <person name="Gearin G."/>
            <person name="Goldberg J."/>
            <person name="Griggs A."/>
            <person name="Gujja S."/>
            <person name="Hansen M."/>
            <person name="Heiman D."/>
            <person name="Howarth C."/>
            <person name="Larimer J."/>
            <person name="Lui A."/>
            <person name="MacDonald P.J.P."/>
            <person name="McCowen C."/>
            <person name="Montmayeur A."/>
            <person name="Murphy C."/>
            <person name="Neiman D."/>
            <person name="Pearson M."/>
            <person name="Priest M."/>
            <person name="Roberts A."/>
            <person name="Saif S."/>
            <person name="Shea T."/>
            <person name="Sisk P."/>
            <person name="Stolte C."/>
            <person name="Sykes S."/>
            <person name="Wortman J."/>
            <person name="Nusbaum C."/>
            <person name="Birren B."/>
        </authorList>
    </citation>
    <scope>NUCLEOTIDE SEQUENCE [LARGE SCALE GENOMIC DNA]</scope>
    <source>
        <strain evidence="1 2">CL02T12C29</strain>
    </source>
</reference>